<accession>A0A9P8RR91</accession>
<keyword evidence="1" id="KW-0732">Signal</keyword>
<protein>
    <submittedName>
        <fullName evidence="2">Uncharacterized protein</fullName>
    </submittedName>
</protein>
<keyword evidence="3" id="KW-1185">Reference proteome</keyword>
<feature type="chain" id="PRO_5040448485" evidence="1">
    <location>
        <begin position="21"/>
        <end position="557"/>
    </location>
</feature>
<dbReference type="Proteomes" id="UP000750711">
    <property type="component" value="Unassembled WGS sequence"/>
</dbReference>
<organism evidence="2 3">
    <name type="scientific">Trichoglossum hirsutum</name>
    <dbReference type="NCBI Taxonomy" id="265104"/>
    <lineage>
        <taxon>Eukaryota</taxon>
        <taxon>Fungi</taxon>
        <taxon>Dikarya</taxon>
        <taxon>Ascomycota</taxon>
        <taxon>Pezizomycotina</taxon>
        <taxon>Geoglossomycetes</taxon>
        <taxon>Geoglossales</taxon>
        <taxon>Geoglossaceae</taxon>
        <taxon>Trichoglossum</taxon>
    </lineage>
</organism>
<feature type="signal peptide" evidence="1">
    <location>
        <begin position="1"/>
        <end position="20"/>
    </location>
</feature>
<evidence type="ECO:0000313" key="3">
    <source>
        <dbReference type="Proteomes" id="UP000750711"/>
    </source>
</evidence>
<reference evidence="2" key="1">
    <citation type="submission" date="2021-03" db="EMBL/GenBank/DDBJ databases">
        <title>Comparative genomics and phylogenomic investigation of the class Geoglossomycetes provide insights into ecological specialization and systematics.</title>
        <authorList>
            <person name="Melie T."/>
            <person name="Pirro S."/>
            <person name="Miller A.N."/>
            <person name="Quandt A."/>
        </authorList>
    </citation>
    <scope>NUCLEOTIDE SEQUENCE</scope>
    <source>
        <strain evidence="2">CAQ_001_2017</strain>
    </source>
</reference>
<dbReference type="InterPro" id="IPR045926">
    <property type="entry name" value="DUF6345"/>
</dbReference>
<sequence length="557" mass="60842">MKGITIPALASLLLSTTVTGLPGFSQSKFNHGKRDYGYKVNWGDFPFPYFDEKLPLFSLGDTVQFPPELLAEIFKTAAPGVEVKNQTVNSSSFFYDGDRLTAFFDKNTGETSVFPRLELLKPAASISGNISRYLKDLRIFPEDDTIPSIVIGSNLLGSRKEKDAVVSNPAIYLKESLIQRSINHGNQRSTVCGPGTKASFSFGSDGAIKALSHRWRSARNLGSALSPMPQDKVRQAITDQLAAANITNATVTSVDLCFYDSGYKYIQPVYRYNATVSHPSGVADNLVVGYIPVSGKAPEALPNLNPPVDQPQPSAAGINPHPTPNNITRRQEAPVTVGRYAMSNDIFSPQIVVDENSLWSGLSLAALIAGGFFSFPEFINSQYYWDEPFIYEANNRQFANGVNFAFTEGHGNVHLFTTNETEPNWGVVNIADIPPTGFGPGSDGALAYWIIRACRTLSTPADYSTADFNQAFDVWWPVFNGLHAVMGYRSDAQVFDNEIGAVGFRIGLGAGVVFAWLEAARGGGKTSAMTVCGHTDDTIFQRQNLGRPGCLQEWWYD</sequence>
<comment type="caution">
    <text evidence="2">The sequence shown here is derived from an EMBL/GenBank/DDBJ whole genome shotgun (WGS) entry which is preliminary data.</text>
</comment>
<proteinExistence type="predicted"/>
<dbReference type="Pfam" id="PF19872">
    <property type="entry name" value="DUF6345"/>
    <property type="match status" value="1"/>
</dbReference>
<dbReference type="AlphaFoldDB" id="A0A9P8RR91"/>
<gene>
    <name evidence="2" type="ORF">GP486_003335</name>
</gene>
<evidence type="ECO:0000256" key="1">
    <source>
        <dbReference type="SAM" id="SignalP"/>
    </source>
</evidence>
<dbReference type="EMBL" id="JAGHQM010000443">
    <property type="protein sequence ID" value="KAH0561958.1"/>
    <property type="molecule type" value="Genomic_DNA"/>
</dbReference>
<evidence type="ECO:0000313" key="2">
    <source>
        <dbReference type="EMBL" id="KAH0561958.1"/>
    </source>
</evidence>
<name>A0A9P8RR91_9PEZI</name>